<evidence type="ECO:0000256" key="4">
    <source>
        <dbReference type="ARBA" id="ARBA00022679"/>
    </source>
</evidence>
<dbReference type="GO" id="GO:0047298">
    <property type="term" value="F:(S)-3-amino-2-methylpropionate transaminase activity"/>
    <property type="evidence" value="ECO:0007669"/>
    <property type="project" value="UniProtKB-EC"/>
</dbReference>
<dbReference type="GO" id="GO:0042802">
    <property type="term" value="F:identical protein binding"/>
    <property type="evidence" value="ECO:0007669"/>
    <property type="project" value="TreeGrafter"/>
</dbReference>
<dbReference type="InterPro" id="IPR004632">
    <property type="entry name" value="4NH2But_aminotransferase_bac"/>
</dbReference>
<dbReference type="InterPro" id="IPR050103">
    <property type="entry name" value="Class-III_PLP-dep_AT"/>
</dbReference>
<dbReference type="Pfam" id="PF00202">
    <property type="entry name" value="Aminotran_3"/>
    <property type="match status" value="1"/>
</dbReference>
<evidence type="ECO:0000256" key="3">
    <source>
        <dbReference type="ARBA" id="ARBA00022576"/>
    </source>
</evidence>
<evidence type="ECO:0000256" key="5">
    <source>
        <dbReference type="ARBA" id="ARBA00022898"/>
    </source>
</evidence>
<evidence type="ECO:0000256" key="1">
    <source>
        <dbReference type="ARBA" id="ARBA00001933"/>
    </source>
</evidence>
<dbReference type="OrthoDB" id="9801834at2"/>
<dbReference type="PIRSF" id="PIRSF000521">
    <property type="entry name" value="Transaminase_4ab_Lys_Orn"/>
    <property type="match status" value="1"/>
</dbReference>
<dbReference type="EMBL" id="APJX01000004">
    <property type="protein sequence ID" value="EMS79730.1"/>
    <property type="molecule type" value="Genomic_DNA"/>
</dbReference>
<dbReference type="Proteomes" id="UP000014216">
    <property type="component" value="Unassembled WGS sequence"/>
</dbReference>
<dbReference type="AlphaFoldDB" id="S0FYH9"/>
<reference evidence="7 8" key="1">
    <citation type="journal article" date="2013" name="Genome Announc.">
        <title>Draft Genome Sequence of Desulfotignum phosphitoxidans DSM 13687 Strain FiPS-3.</title>
        <authorList>
            <person name="Poehlein A."/>
            <person name="Daniel R."/>
            <person name="Simeonova D.D."/>
        </authorList>
    </citation>
    <scope>NUCLEOTIDE SEQUENCE [LARGE SCALE GENOMIC DNA]</scope>
    <source>
        <strain evidence="7 8">DSM 13687</strain>
    </source>
</reference>
<dbReference type="InterPro" id="IPR005814">
    <property type="entry name" value="Aminotrans_3"/>
</dbReference>
<dbReference type="InterPro" id="IPR015424">
    <property type="entry name" value="PyrdxlP-dep_Trfase"/>
</dbReference>
<organism evidence="7 8">
    <name type="scientific">Desulfotignum phosphitoxidans DSM 13687</name>
    <dbReference type="NCBI Taxonomy" id="1286635"/>
    <lineage>
        <taxon>Bacteria</taxon>
        <taxon>Pseudomonadati</taxon>
        <taxon>Thermodesulfobacteriota</taxon>
        <taxon>Desulfobacteria</taxon>
        <taxon>Desulfobacterales</taxon>
        <taxon>Desulfobacteraceae</taxon>
        <taxon>Desulfotignum</taxon>
    </lineage>
</organism>
<evidence type="ECO:0000256" key="6">
    <source>
        <dbReference type="RuleBase" id="RU003560"/>
    </source>
</evidence>
<dbReference type="CDD" id="cd00610">
    <property type="entry name" value="OAT_like"/>
    <property type="match status" value="1"/>
</dbReference>
<keyword evidence="8" id="KW-1185">Reference proteome</keyword>
<evidence type="ECO:0000256" key="2">
    <source>
        <dbReference type="ARBA" id="ARBA00008954"/>
    </source>
</evidence>
<dbReference type="PROSITE" id="PS00600">
    <property type="entry name" value="AA_TRANSFER_CLASS_3"/>
    <property type="match status" value="1"/>
</dbReference>
<dbReference type="InterPro" id="IPR015422">
    <property type="entry name" value="PyrdxlP-dep_Trfase_small"/>
</dbReference>
<evidence type="ECO:0000313" key="7">
    <source>
        <dbReference type="EMBL" id="EMS79730.1"/>
    </source>
</evidence>
<protein>
    <submittedName>
        <fullName evidence="7">4-aminobutyrate aminotransferase GabT</fullName>
        <ecNumber evidence="7">2.6.1.19</ecNumber>
        <ecNumber evidence="7">2.6.1.22</ecNumber>
    </submittedName>
</protein>
<comment type="similarity">
    <text evidence="2 6">Belongs to the class-III pyridoxal-phosphate-dependent aminotransferase family.</text>
</comment>
<keyword evidence="3 7" id="KW-0032">Aminotransferase</keyword>
<dbReference type="EC" id="2.6.1.22" evidence="7"/>
<name>S0FYH9_9BACT</name>
<comment type="cofactor">
    <cofactor evidence="1">
        <name>pyridoxal 5'-phosphate</name>
        <dbReference type="ChEBI" id="CHEBI:597326"/>
    </cofactor>
</comment>
<dbReference type="Gene3D" id="3.90.1150.10">
    <property type="entry name" value="Aspartate Aminotransferase, domain 1"/>
    <property type="match status" value="1"/>
</dbReference>
<dbReference type="SUPFAM" id="SSF53383">
    <property type="entry name" value="PLP-dependent transferases"/>
    <property type="match status" value="1"/>
</dbReference>
<dbReference type="PATRIC" id="fig|1286635.3.peg.2324"/>
<accession>S0FYH9</accession>
<keyword evidence="5 6" id="KW-0663">Pyridoxal phosphate</keyword>
<dbReference type="EC" id="2.6.1.19" evidence="7"/>
<sequence length="435" mass="47219">MTATQTEYFNELRKAHVAQGPANLTTAVIAKASGATMTDVDGKTFIDFAGGIGVNNVGHAHPKVVKAIKDQADRFIHTCFHVGMYDSYIELAKKLNDLVPGDFAKKTMFANSGAEAVENAVKVARYATKRPAVIAFENGFHGRTLMTMSLTSKIKPYKYGFGPFAPEVYRLPYAYCYRCPMGCTYPSCNIACIEMIESFFITHVDPESCAAIIAEPIQGEGGFVTPPPEYFPKLAAIAKKYGILLIMDEVQSGAGRTGKFLATEHWGIEPDIVTQAKSLAGGMPLSAVTGRSELMDAPHPGGLGGTYSGNPLSCQAALAVLEILFEDNLLERSRQLGDILQKRFAELADRHEIIGEVRGKGPMLALELVNDRDTKEPATDAAKKLTQICYDKGLVILSCGNFGNVIRTLMPFVITDEELDKGLSILEDGFKALEQ</sequence>
<dbReference type="Gene3D" id="3.40.640.10">
    <property type="entry name" value="Type I PLP-dependent aspartate aminotransferase-like (Major domain)"/>
    <property type="match status" value="1"/>
</dbReference>
<dbReference type="PANTHER" id="PTHR11986">
    <property type="entry name" value="AMINOTRANSFERASE CLASS III"/>
    <property type="match status" value="1"/>
</dbReference>
<comment type="caution">
    <text evidence="7">The sequence shown here is derived from an EMBL/GenBank/DDBJ whole genome shotgun (WGS) entry which is preliminary data.</text>
</comment>
<dbReference type="GO" id="GO:0030170">
    <property type="term" value="F:pyridoxal phosphate binding"/>
    <property type="evidence" value="ECO:0007669"/>
    <property type="project" value="InterPro"/>
</dbReference>
<evidence type="ECO:0000313" key="8">
    <source>
        <dbReference type="Proteomes" id="UP000014216"/>
    </source>
</evidence>
<dbReference type="RefSeq" id="WP_006965991.1">
    <property type="nucleotide sequence ID" value="NZ_APJX01000004.1"/>
</dbReference>
<dbReference type="InterPro" id="IPR015421">
    <property type="entry name" value="PyrdxlP-dep_Trfase_major"/>
</dbReference>
<dbReference type="InterPro" id="IPR049704">
    <property type="entry name" value="Aminotrans_3_PPA_site"/>
</dbReference>
<dbReference type="NCBIfam" id="TIGR00700">
    <property type="entry name" value="GABAtrnsam"/>
    <property type="match status" value="1"/>
</dbReference>
<dbReference type="GO" id="GO:0034386">
    <property type="term" value="F:4-aminobutyrate:2-oxoglutarate transaminase activity"/>
    <property type="evidence" value="ECO:0007669"/>
    <property type="project" value="UniProtKB-EC"/>
</dbReference>
<dbReference type="FunFam" id="3.40.640.10:FF:000013">
    <property type="entry name" value="4-aminobutyrate aminotransferase"/>
    <property type="match status" value="1"/>
</dbReference>
<keyword evidence="4 7" id="KW-0808">Transferase</keyword>
<dbReference type="GO" id="GO:0009448">
    <property type="term" value="P:gamma-aminobutyric acid metabolic process"/>
    <property type="evidence" value="ECO:0007669"/>
    <property type="project" value="InterPro"/>
</dbReference>
<gene>
    <name evidence="7" type="primary">gabT</name>
    <name evidence="7" type="ORF">Dpo_4c02820</name>
</gene>
<proteinExistence type="inferred from homology"/>
<dbReference type="PANTHER" id="PTHR11986:SF58">
    <property type="entry name" value="LEUCINE_METHIONINE RACEMASE"/>
    <property type="match status" value="1"/>
</dbReference>